<dbReference type="GeneID" id="94234882"/>
<dbReference type="PRINTS" id="PR00455">
    <property type="entry name" value="HTHTETR"/>
</dbReference>
<dbReference type="InterPro" id="IPR001647">
    <property type="entry name" value="HTH_TetR"/>
</dbReference>
<dbReference type="Pfam" id="PF00440">
    <property type="entry name" value="TetR_N"/>
    <property type="match status" value="1"/>
</dbReference>
<evidence type="ECO:0000256" key="1">
    <source>
        <dbReference type="ARBA" id="ARBA00023015"/>
    </source>
</evidence>
<protein>
    <submittedName>
        <fullName evidence="6">Bacterial regulatory proteins, tetR family</fullName>
    </submittedName>
</protein>
<dbReference type="Proteomes" id="UP000092876">
    <property type="component" value="Unassembled WGS sequence"/>
</dbReference>
<dbReference type="SUPFAM" id="SSF48498">
    <property type="entry name" value="Tetracyclin repressor-like, C-terminal domain"/>
    <property type="match status" value="1"/>
</dbReference>
<evidence type="ECO:0000256" key="3">
    <source>
        <dbReference type="ARBA" id="ARBA00023163"/>
    </source>
</evidence>
<feature type="domain" description="HTH tetR-type" evidence="5">
    <location>
        <begin position="17"/>
        <end position="76"/>
    </location>
</feature>
<evidence type="ECO:0000256" key="2">
    <source>
        <dbReference type="ARBA" id="ARBA00023125"/>
    </source>
</evidence>
<keyword evidence="2 4" id="KW-0238">DNA-binding</keyword>
<keyword evidence="3" id="KW-0804">Transcription</keyword>
<evidence type="ECO:0000256" key="4">
    <source>
        <dbReference type="PROSITE-ProRule" id="PRU00335"/>
    </source>
</evidence>
<feature type="DNA-binding region" description="H-T-H motif" evidence="4">
    <location>
        <begin position="39"/>
        <end position="58"/>
    </location>
</feature>
<evidence type="ECO:0000313" key="7">
    <source>
        <dbReference type="Proteomes" id="UP000092876"/>
    </source>
</evidence>
<dbReference type="PROSITE" id="PS50977">
    <property type="entry name" value="HTH_TETR_2"/>
    <property type="match status" value="1"/>
</dbReference>
<keyword evidence="1" id="KW-0805">Transcription regulation</keyword>
<organism evidence="6 7">
    <name type="scientific">Vibrio atlanticus</name>
    <dbReference type="NCBI Taxonomy" id="693153"/>
    <lineage>
        <taxon>Bacteria</taxon>
        <taxon>Pseudomonadati</taxon>
        <taxon>Pseudomonadota</taxon>
        <taxon>Gammaproteobacteria</taxon>
        <taxon>Vibrionales</taxon>
        <taxon>Vibrionaceae</taxon>
        <taxon>Vibrio</taxon>
    </lineage>
</organism>
<dbReference type="EMBL" id="FLQP01000028">
    <property type="protein sequence ID" value="SBS64461.1"/>
    <property type="molecule type" value="Genomic_DNA"/>
</dbReference>
<name>A0A1C3ISU3_9VIBR</name>
<sequence length="189" mass="21202">MTVKDQQRGRPKSGSSQLSAEKILYTAKNMMRESGKVPSIRGLATELGVDAMAIYHYFKNKNDLLESITVSLVGEVAEPEQNQAWQENLYQLSVSYLSVLNNYSGLLETLLTMKSLGPVEVFSERFEAVLSPLELTSEQTEDALHLLVDYLHGYALALNCNPDRTEITVEMVRRPLGLYCLGIEQLRSQ</sequence>
<dbReference type="Pfam" id="PF02909">
    <property type="entry name" value="TetR_C_1"/>
    <property type="match status" value="1"/>
</dbReference>
<gene>
    <name evidence="6" type="ORF">VAT7223_02197</name>
</gene>
<evidence type="ECO:0000313" key="6">
    <source>
        <dbReference type="EMBL" id="SBS64461.1"/>
    </source>
</evidence>
<dbReference type="GO" id="GO:0045892">
    <property type="term" value="P:negative regulation of DNA-templated transcription"/>
    <property type="evidence" value="ECO:0007669"/>
    <property type="project" value="InterPro"/>
</dbReference>
<dbReference type="Gene3D" id="1.10.357.10">
    <property type="entry name" value="Tetracycline Repressor, domain 2"/>
    <property type="match status" value="1"/>
</dbReference>
<evidence type="ECO:0000259" key="5">
    <source>
        <dbReference type="PROSITE" id="PS50977"/>
    </source>
</evidence>
<dbReference type="RefSeq" id="WP_065679190.1">
    <property type="nucleotide sequence ID" value="NZ_AP025461.1"/>
</dbReference>
<dbReference type="InterPro" id="IPR009057">
    <property type="entry name" value="Homeodomain-like_sf"/>
</dbReference>
<dbReference type="SUPFAM" id="SSF46689">
    <property type="entry name" value="Homeodomain-like"/>
    <property type="match status" value="1"/>
</dbReference>
<dbReference type="GO" id="GO:0003677">
    <property type="term" value="F:DNA binding"/>
    <property type="evidence" value="ECO:0007669"/>
    <property type="project" value="UniProtKB-UniRule"/>
</dbReference>
<dbReference type="InterPro" id="IPR004111">
    <property type="entry name" value="Repressor_TetR_C"/>
</dbReference>
<dbReference type="AlphaFoldDB" id="A0A1C3ISU3"/>
<proteinExistence type="predicted"/>
<reference evidence="7" key="1">
    <citation type="submission" date="2016-06" db="EMBL/GenBank/DDBJ databases">
        <authorList>
            <person name="Rodrigo-Torres Lidia"/>
            <person name="Arahal R.David."/>
        </authorList>
    </citation>
    <scope>NUCLEOTIDE SEQUENCE [LARGE SCALE GENOMIC DNA]</scope>
    <source>
        <strain evidence="7">CECT 7223</strain>
    </source>
</reference>
<dbReference type="InterPro" id="IPR036271">
    <property type="entry name" value="Tet_transcr_reg_TetR-rel_C_sf"/>
</dbReference>
<accession>A0A1C3ISU3</accession>